<sequence length="176" mass="17429">MTAEGLTAASVTAQVAAAVAAGSVKLSGDLIQTVTSATGAAQAITTSIPGDDTIPQSSEGTQILSVTLTPANSANLLEIEAAIYGAPAAAGSLTGAFFQDANVNALAAGFHYQVTAGGPQHLVMKHIVAAGTTSATTIKLNVGHSSGSTFTLNGVSGGRYFGGVLLTRLTVRELKA</sequence>
<accession>A0A6J5KV01</accession>
<name>A0A6J5KV01_9CAUD</name>
<proteinExistence type="predicted"/>
<dbReference type="Gene3D" id="2.60.120.1340">
    <property type="match status" value="1"/>
</dbReference>
<protein>
    <submittedName>
        <fullName evidence="1">Uncharacterized protein</fullName>
    </submittedName>
</protein>
<evidence type="ECO:0000313" key="1">
    <source>
        <dbReference type="EMBL" id="CAB4124773.1"/>
    </source>
</evidence>
<dbReference type="EMBL" id="LR796184">
    <property type="protein sequence ID" value="CAB4124773.1"/>
    <property type="molecule type" value="Genomic_DNA"/>
</dbReference>
<organism evidence="1">
    <name type="scientific">uncultured Caudovirales phage</name>
    <dbReference type="NCBI Taxonomy" id="2100421"/>
    <lineage>
        <taxon>Viruses</taxon>
        <taxon>Duplodnaviria</taxon>
        <taxon>Heunggongvirae</taxon>
        <taxon>Uroviricota</taxon>
        <taxon>Caudoviricetes</taxon>
        <taxon>Peduoviridae</taxon>
        <taxon>Maltschvirus</taxon>
        <taxon>Maltschvirus maltsch</taxon>
    </lineage>
</organism>
<gene>
    <name evidence="1" type="ORF">UFOVP61_35</name>
</gene>
<reference evidence="1" key="1">
    <citation type="submission" date="2020-04" db="EMBL/GenBank/DDBJ databases">
        <authorList>
            <person name="Chiriac C."/>
            <person name="Salcher M."/>
            <person name="Ghai R."/>
            <person name="Kavagutti S V."/>
        </authorList>
    </citation>
    <scope>NUCLEOTIDE SEQUENCE</scope>
</reference>